<dbReference type="Pfam" id="PF01266">
    <property type="entry name" value="DAO"/>
    <property type="match status" value="1"/>
</dbReference>
<dbReference type="Gene3D" id="3.50.50.60">
    <property type="entry name" value="FAD/NAD(P)-binding domain"/>
    <property type="match status" value="1"/>
</dbReference>
<dbReference type="InterPro" id="IPR006076">
    <property type="entry name" value="FAD-dep_OxRdtase"/>
</dbReference>
<keyword evidence="3" id="KW-0285">Flavoprotein</keyword>
<sequence length="388" mass="41588">MTTLRIAEGRHEKTDVLVIGAGIVGLAHAYEALRQGLSVRVVERDHRPNGASIRNFGHCCITGQGRDLSDMAFTSRQGWLDCARDVGFWAPEAGAVVVARSPEEMAVVEQFRDDRGDDAVRLLTSAEVAGRLGRADDSGFLGGAFLPADLRVDPRTTAGAIAEWIAAQPRADVLFGVSVGAVGGGRALTSAGEFEAERVIVCVGHDLDHLQPELAARYEVTRCSLQMALAPAPDSLTTESAILTGTSLTRYDGFTAMPGHRELAEAIARSTPELVELGANIMFTMRPDGTVLLGDSHSYDITMPPFQEEWITDRIIEEISGIIGAPLRIRQRWQGIYASSPHTSLLMEDIDEHTRAVSVTSGIGMTMCFGTAARTFESRGASVAAPAV</sequence>
<dbReference type="PANTHER" id="PTHR13847">
    <property type="entry name" value="SARCOSINE DEHYDROGENASE-RELATED"/>
    <property type="match status" value="1"/>
</dbReference>
<comment type="similarity">
    <text evidence="2">Belongs to the DadA oxidoreductase family.</text>
</comment>
<evidence type="ECO:0000313" key="6">
    <source>
        <dbReference type="EMBL" id="RBP71346.1"/>
    </source>
</evidence>
<dbReference type="GO" id="GO:0016491">
    <property type="term" value="F:oxidoreductase activity"/>
    <property type="evidence" value="ECO:0007669"/>
    <property type="project" value="UniProtKB-KW"/>
</dbReference>
<name>A0A366IHQ1_9MICO</name>
<accession>A0A366IHQ1</accession>
<dbReference type="GO" id="GO:0005737">
    <property type="term" value="C:cytoplasm"/>
    <property type="evidence" value="ECO:0007669"/>
    <property type="project" value="TreeGrafter"/>
</dbReference>
<dbReference type="Gene3D" id="3.30.9.10">
    <property type="entry name" value="D-Amino Acid Oxidase, subunit A, domain 2"/>
    <property type="match status" value="1"/>
</dbReference>
<organism evidence="6 7">
    <name type="scientific">Brevibacterium celere</name>
    <dbReference type="NCBI Taxonomy" id="225845"/>
    <lineage>
        <taxon>Bacteria</taxon>
        <taxon>Bacillati</taxon>
        <taxon>Actinomycetota</taxon>
        <taxon>Actinomycetes</taxon>
        <taxon>Micrococcales</taxon>
        <taxon>Brevibacteriaceae</taxon>
        <taxon>Brevibacterium</taxon>
    </lineage>
</organism>
<gene>
    <name evidence="6" type="ORF">DFO65_106189</name>
</gene>
<protein>
    <submittedName>
        <fullName evidence="6">FAD dependent oxidoreductase TIGR03364</fullName>
    </submittedName>
</protein>
<dbReference type="EMBL" id="QNSB01000006">
    <property type="protein sequence ID" value="RBP71346.1"/>
    <property type="molecule type" value="Genomic_DNA"/>
</dbReference>
<proteinExistence type="inferred from homology"/>
<dbReference type="InterPro" id="IPR017741">
    <property type="entry name" value="FAD-dependent_OxRdtase_HpnW"/>
</dbReference>
<evidence type="ECO:0000313" key="7">
    <source>
        <dbReference type="Proteomes" id="UP000253509"/>
    </source>
</evidence>
<feature type="domain" description="FAD dependent oxidoreductase" evidence="5">
    <location>
        <begin position="15"/>
        <end position="373"/>
    </location>
</feature>
<evidence type="ECO:0000256" key="2">
    <source>
        <dbReference type="ARBA" id="ARBA00009410"/>
    </source>
</evidence>
<evidence type="ECO:0000256" key="3">
    <source>
        <dbReference type="ARBA" id="ARBA00022630"/>
    </source>
</evidence>
<dbReference type="RefSeq" id="WP_113904427.1">
    <property type="nucleotide sequence ID" value="NZ_QNSB01000006.1"/>
</dbReference>
<dbReference type="Proteomes" id="UP000253509">
    <property type="component" value="Unassembled WGS sequence"/>
</dbReference>
<evidence type="ECO:0000256" key="4">
    <source>
        <dbReference type="ARBA" id="ARBA00023002"/>
    </source>
</evidence>
<reference evidence="6 7" key="1">
    <citation type="submission" date="2018-06" db="EMBL/GenBank/DDBJ databases">
        <title>Freshwater and sediment microbial communities from various areas in North America, analyzing microbe dynamics in response to fracking.</title>
        <authorList>
            <person name="Lamendella R."/>
        </authorList>
    </citation>
    <scope>NUCLEOTIDE SEQUENCE [LARGE SCALE GENOMIC DNA]</scope>
    <source>
        <strain evidence="6 7">3b_TX</strain>
    </source>
</reference>
<dbReference type="InterPro" id="IPR036188">
    <property type="entry name" value="FAD/NAD-bd_sf"/>
</dbReference>
<dbReference type="NCBIfam" id="TIGR03364">
    <property type="entry name" value="HpnW_proposed"/>
    <property type="match status" value="1"/>
</dbReference>
<evidence type="ECO:0000256" key="1">
    <source>
        <dbReference type="ARBA" id="ARBA00001974"/>
    </source>
</evidence>
<comment type="caution">
    <text evidence="6">The sequence shown here is derived from an EMBL/GenBank/DDBJ whole genome shotgun (WGS) entry which is preliminary data.</text>
</comment>
<dbReference type="SUPFAM" id="SSF51905">
    <property type="entry name" value="FAD/NAD(P)-binding domain"/>
    <property type="match status" value="1"/>
</dbReference>
<comment type="cofactor">
    <cofactor evidence="1">
        <name>FAD</name>
        <dbReference type="ChEBI" id="CHEBI:57692"/>
    </cofactor>
</comment>
<dbReference type="AlphaFoldDB" id="A0A366IHQ1"/>
<keyword evidence="4" id="KW-0560">Oxidoreductase</keyword>
<evidence type="ECO:0000259" key="5">
    <source>
        <dbReference type="Pfam" id="PF01266"/>
    </source>
</evidence>
<keyword evidence="7" id="KW-1185">Reference proteome</keyword>
<dbReference type="PANTHER" id="PTHR13847:SF286">
    <property type="entry name" value="D-AMINO ACID DEHYDROGENASE"/>
    <property type="match status" value="1"/>
</dbReference>